<evidence type="ECO:0000259" key="6">
    <source>
        <dbReference type="PROSITE" id="PS50158"/>
    </source>
</evidence>
<dbReference type="GO" id="GO:0003964">
    <property type="term" value="F:RNA-directed DNA polymerase activity"/>
    <property type="evidence" value="ECO:0007669"/>
    <property type="project" value="UniProtKB-KW"/>
</dbReference>
<dbReference type="InterPro" id="IPR043128">
    <property type="entry name" value="Rev_trsase/Diguanyl_cyclase"/>
</dbReference>
<keyword evidence="8" id="KW-0808">Transferase</keyword>
<evidence type="ECO:0000259" key="7">
    <source>
        <dbReference type="PROSITE" id="PS50878"/>
    </source>
</evidence>
<keyword evidence="8" id="KW-0695">RNA-directed DNA polymerase</keyword>
<dbReference type="InterPro" id="IPR001878">
    <property type="entry name" value="Znf_CCHC"/>
</dbReference>
<keyword evidence="2" id="KW-0694">RNA-binding</keyword>
<comment type="caution">
    <text evidence="8">The sequence shown here is derived from an EMBL/GenBank/DDBJ whole genome shotgun (WGS) entry which is preliminary data.</text>
</comment>
<dbReference type="InterPro" id="IPR000477">
    <property type="entry name" value="RT_dom"/>
</dbReference>
<dbReference type="EMBL" id="BQNB010008829">
    <property type="protein sequence ID" value="GJS54851.1"/>
    <property type="molecule type" value="Genomic_DNA"/>
</dbReference>
<proteinExistence type="predicted"/>
<dbReference type="InterPro" id="IPR041577">
    <property type="entry name" value="RT_RNaseH_2"/>
</dbReference>
<dbReference type="Gene3D" id="3.30.70.270">
    <property type="match status" value="2"/>
</dbReference>
<dbReference type="PANTHER" id="PTHR24559">
    <property type="entry name" value="TRANSPOSON TY3-I GAG-POL POLYPROTEIN"/>
    <property type="match status" value="1"/>
</dbReference>
<reference evidence="8" key="1">
    <citation type="journal article" date="2022" name="Int. J. Mol. Sci.">
        <title>Draft Genome of Tanacetum Coccineum: Genomic Comparison of Closely Related Tanacetum-Family Plants.</title>
        <authorList>
            <person name="Yamashiro T."/>
            <person name="Shiraishi A."/>
            <person name="Nakayama K."/>
            <person name="Satake H."/>
        </authorList>
    </citation>
    <scope>NUCLEOTIDE SEQUENCE</scope>
</reference>
<organism evidence="8 9">
    <name type="scientific">Tanacetum coccineum</name>
    <dbReference type="NCBI Taxonomy" id="301880"/>
    <lineage>
        <taxon>Eukaryota</taxon>
        <taxon>Viridiplantae</taxon>
        <taxon>Streptophyta</taxon>
        <taxon>Embryophyta</taxon>
        <taxon>Tracheophyta</taxon>
        <taxon>Spermatophyta</taxon>
        <taxon>Magnoliopsida</taxon>
        <taxon>eudicotyledons</taxon>
        <taxon>Gunneridae</taxon>
        <taxon>Pentapetalae</taxon>
        <taxon>asterids</taxon>
        <taxon>campanulids</taxon>
        <taxon>Asterales</taxon>
        <taxon>Asteraceae</taxon>
        <taxon>Asteroideae</taxon>
        <taxon>Anthemideae</taxon>
        <taxon>Anthemidinae</taxon>
        <taxon>Tanacetum</taxon>
    </lineage>
</organism>
<keyword evidence="4" id="KW-0479">Metal-binding</keyword>
<evidence type="ECO:0000256" key="5">
    <source>
        <dbReference type="SAM" id="Phobius"/>
    </source>
</evidence>
<dbReference type="PANTHER" id="PTHR24559:SF427">
    <property type="entry name" value="RNA-DIRECTED DNA POLYMERASE"/>
    <property type="match status" value="1"/>
</dbReference>
<keyword evidence="3" id="KW-0229">DNA integration</keyword>
<protein>
    <submittedName>
        <fullName evidence="8">Reverse transcriptase domain-containing protein</fullName>
    </submittedName>
</protein>
<dbReference type="Gene3D" id="2.40.70.10">
    <property type="entry name" value="Acid Proteases"/>
    <property type="match status" value="1"/>
</dbReference>
<sequence length="838" mass="96275">MLIVMVFYGVALKFYVLPEVLHFGMVFDDRSLIVLLFLFIRVRAKMYHDLSITSGMVLSGMKRDVANIRLPRTQREDRRHRCCRGSFDQDRAFPSIRKDFSISRLAMNHPERSTGKRRSHIGLPILIFSHDLHVRDGSGYLPVSSFHCFHCPGYGYSVLFSKAFNSIHDSFFPELPFGFPCLLMTLMYPFRCFIFLILDDMFIFFIHRLYPFTERLAPAVFLLLFSADAVRAYAVYSHLETIVGMRRPSHYARDAISITPGPCSGKCFICNKVGHLPRTPIEKRARPTGSNQLPVTIVCHACGEKGHYTNQCRKTNINAQGRAYMLRDKNAHQDPNVVTGTFLLNQHLAKVLFDSGADKSFISISLASKLNSPSITIDTFYDIEMADGNLVSTNTVIKGCTLTLLDQPFEIDLMPIKLGSFDVVIGMDWLSKYHAKILCDEKVVHIPINGETLIIRGDQSKTRLNLISCIKTKRYISRGCQVFMIQVMENNSDEKRLEDILVVKEFLDVFPEDLPGLPPVRQVEFQIDLIPGAAPVARTPYRLAPSEMQELSNQLQELADRGFIRPSTSPWGAPVLFVKKKDGSFRMCIDYRELNKLTIKNRYPLPRIDDLFDQLQGLSVYSKIDLRSGYHQLRVRDEDIPKTAFRTRYGHYEFQVMPFGLTNAPAVFMDLMNRVCKPYLDKFVIVFIDDILIYSRNKEEHANHLLSKIFELLEKRIDSLAIIEDYRRFIKNAKHCLNITQKNKSYIWGEEQESAFQLLKQKLCKAPILALPEGNDDFVIYCDASLQGLGAVLMQREKVIAYASRQHKPHEENYTTLILNRSINNLLLKIWRHYLKAV</sequence>
<dbReference type="InterPro" id="IPR021109">
    <property type="entry name" value="Peptidase_aspartic_dom_sf"/>
</dbReference>
<dbReference type="CDD" id="cd00303">
    <property type="entry name" value="retropepsin_like"/>
    <property type="match status" value="1"/>
</dbReference>
<evidence type="ECO:0000256" key="1">
    <source>
        <dbReference type="ARBA" id="ARBA00022842"/>
    </source>
</evidence>
<keyword evidence="8" id="KW-0548">Nucleotidyltransferase</keyword>
<dbReference type="Gene3D" id="3.10.10.10">
    <property type="entry name" value="HIV Type 1 Reverse Transcriptase, subunit A, domain 1"/>
    <property type="match status" value="1"/>
</dbReference>
<keyword evidence="5" id="KW-1133">Transmembrane helix</keyword>
<keyword evidence="4" id="KW-0862">Zinc</keyword>
<keyword evidence="1" id="KW-0460">Magnesium</keyword>
<dbReference type="CDD" id="cd01647">
    <property type="entry name" value="RT_LTR"/>
    <property type="match status" value="1"/>
</dbReference>
<dbReference type="PROSITE" id="PS00141">
    <property type="entry name" value="ASP_PROTEASE"/>
    <property type="match status" value="1"/>
</dbReference>
<dbReference type="SMART" id="SM00343">
    <property type="entry name" value="ZnF_C2HC"/>
    <property type="match status" value="2"/>
</dbReference>
<feature type="domain" description="CCHC-type" evidence="6">
    <location>
        <begin position="299"/>
        <end position="314"/>
    </location>
</feature>
<accession>A0ABQ4WPL7</accession>
<keyword evidence="5" id="KW-0812">Transmembrane</keyword>
<dbReference type="InterPro" id="IPR053134">
    <property type="entry name" value="RNA-dir_DNA_polymerase"/>
</dbReference>
<feature type="domain" description="Reverse transcriptase" evidence="7">
    <location>
        <begin position="559"/>
        <end position="763"/>
    </location>
</feature>
<evidence type="ECO:0000313" key="9">
    <source>
        <dbReference type="Proteomes" id="UP001151760"/>
    </source>
</evidence>
<evidence type="ECO:0000256" key="4">
    <source>
        <dbReference type="PROSITE-ProRule" id="PRU00047"/>
    </source>
</evidence>
<evidence type="ECO:0000256" key="3">
    <source>
        <dbReference type="ARBA" id="ARBA00022908"/>
    </source>
</evidence>
<dbReference type="Pfam" id="PF00078">
    <property type="entry name" value="RVT_1"/>
    <property type="match status" value="1"/>
</dbReference>
<dbReference type="SUPFAM" id="SSF50630">
    <property type="entry name" value="Acid proteases"/>
    <property type="match status" value="1"/>
</dbReference>
<dbReference type="Gene3D" id="4.10.60.10">
    <property type="entry name" value="Zinc finger, CCHC-type"/>
    <property type="match status" value="1"/>
</dbReference>
<keyword evidence="5" id="KW-0472">Membrane</keyword>
<keyword evidence="9" id="KW-1185">Reference proteome</keyword>
<gene>
    <name evidence="8" type="ORF">Tco_0628213</name>
</gene>
<dbReference type="InterPro" id="IPR001969">
    <property type="entry name" value="Aspartic_peptidase_AS"/>
</dbReference>
<evidence type="ECO:0000313" key="8">
    <source>
        <dbReference type="EMBL" id="GJS54851.1"/>
    </source>
</evidence>
<keyword evidence="4" id="KW-0863">Zinc-finger</keyword>
<dbReference type="Proteomes" id="UP001151760">
    <property type="component" value="Unassembled WGS sequence"/>
</dbReference>
<dbReference type="InterPro" id="IPR043502">
    <property type="entry name" value="DNA/RNA_pol_sf"/>
</dbReference>
<dbReference type="SUPFAM" id="SSF56672">
    <property type="entry name" value="DNA/RNA polymerases"/>
    <property type="match status" value="1"/>
</dbReference>
<dbReference type="PROSITE" id="PS50878">
    <property type="entry name" value="RT_POL"/>
    <property type="match status" value="1"/>
</dbReference>
<feature type="transmembrane region" description="Helical" evidence="5">
    <location>
        <begin position="20"/>
        <end position="40"/>
    </location>
</feature>
<reference evidence="8" key="2">
    <citation type="submission" date="2022-01" db="EMBL/GenBank/DDBJ databases">
        <authorList>
            <person name="Yamashiro T."/>
            <person name="Shiraishi A."/>
            <person name="Satake H."/>
            <person name="Nakayama K."/>
        </authorList>
    </citation>
    <scope>NUCLEOTIDE SEQUENCE</scope>
</reference>
<evidence type="ECO:0000256" key="2">
    <source>
        <dbReference type="ARBA" id="ARBA00022884"/>
    </source>
</evidence>
<dbReference type="Pfam" id="PF17919">
    <property type="entry name" value="RT_RNaseH_2"/>
    <property type="match status" value="1"/>
</dbReference>
<dbReference type="PROSITE" id="PS50158">
    <property type="entry name" value="ZF_CCHC"/>
    <property type="match status" value="1"/>
</dbReference>
<dbReference type="Pfam" id="PF08284">
    <property type="entry name" value="RVP_2"/>
    <property type="match status" value="1"/>
</dbReference>
<name>A0ABQ4WPL7_9ASTR</name>